<dbReference type="Pfam" id="PF00440">
    <property type="entry name" value="TetR_N"/>
    <property type="match status" value="1"/>
</dbReference>
<reference evidence="6 7" key="1">
    <citation type="submission" date="2016-05" db="EMBL/GenBank/DDBJ databases">
        <title>Complete genome sequence of two 2,5-diketo-D-glunonic acid producing strain Tatumella citrea.</title>
        <authorList>
            <person name="Duan C."/>
            <person name="Yang J."/>
            <person name="Yang S."/>
        </authorList>
    </citation>
    <scope>NUCLEOTIDE SEQUENCE [LARGE SCALE GENOMIC DNA]</scope>
    <source>
        <strain evidence="5 6">ATCC 39140</strain>
        <strain evidence="4 7">DSM 13699</strain>
    </source>
</reference>
<dbReference type="Proteomes" id="UP000195729">
    <property type="component" value="Chromosome"/>
</dbReference>
<proteinExistence type="predicted"/>
<evidence type="ECO:0000313" key="5">
    <source>
        <dbReference type="EMBL" id="ARU97990.1"/>
    </source>
</evidence>
<dbReference type="RefSeq" id="WP_087488314.1">
    <property type="nucleotide sequence ID" value="NZ_CP015579.1"/>
</dbReference>
<dbReference type="NCBIfam" id="NF011584">
    <property type="entry name" value="PRK15008.1"/>
    <property type="match status" value="1"/>
</dbReference>
<dbReference type="PANTHER" id="PTHR30328:SF54">
    <property type="entry name" value="HTH-TYPE TRANSCRIPTIONAL REPRESSOR SCO4008"/>
    <property type="match status" value="1"/>
</dbReference>
<dbReference type="InterPro" id="IPR050109">
    <property type="entry name" value="HTH-type_TetR-like_transc_reg"/>
</dbReference>
<evidence type="ECO:0000259" key="3">
    <source>
        <dbReference type="PROSITE" id="PS50977"/>
    </source>
</evidence>
<dbReference type="InterPro" id="IPR001647">
    <property type="entry name" value="HTH_TetR"/>
</dbReference>
<evidence type="ECO:0000313" key="6">
    <source>
        <dbReference type="Proteomes" id="UP000195729"/>
    </source>
</evidence>
<feature type="DNA-binding region" description="H-T-H motif" evidence="2">
    <location>
        <begin position="39"/>
        <end position="58"/>
    </location>
</feature>
<organism evidence="4 7">
    <name type="scientific">Tatumella citrea</name>
    <name type="common">Pantoea citrea</name>
    <dbReference type="NCBI Taxonomy" id="53336"/>
    <lineage>
        <taxon>Bacteria</taxon>
        <taxon>Pseudomonadati</taxon>
        <taxon>Pseudomonadota</taxon>
        <taxon>Gammaproteobacteria</taxon>
        <taxon>Enterobacterales</taxon>
        <taxon>Erwiniaceae</taxon>
        <taxon>Tatumella</taxon>
    </lineage>
</organism>
<gene>
    <name evidence="4" type="ORF">A7K98_09285</name>
    <name evidence="5" type="ORF">A7K99_09285</name>
</gene>
<evidence type="ECO:0000313" key="7">
    <source>
        <dbReference type="Proteomes" id="UP000195814"/>
    </source>
</evidence>
<dbReference type="PROSITE" id="PS50977">
    <property type="entry name" value="HTH_TETR_2"/>
    <property type="match status" value="1"/>
</dbReference>
<dbReference type="Gene3D" id="1.10.357.10">
    <property type="entry name" value="Tetracycline Repressor, domain 2"/>
    <property type="match status" value="1"/>
</dbReference>
<dbReference type="InterPro" id="IPR036271">
    <property type="entry name" value="Tet_transcr_reg_TetR-rel_C_sf"/>
</dbReference>
<dbReference type="EMBL" id="CP015581">
    <property type="protein sequence ID" value="ARU97990.1"/>
    <property type="molecule type" value="Genomic_DNA"/>
</dbReference>
<feature type="domain" description="HTH tetR-type" evidence="3">
    <location>
        <begin position="16"/>
        <end position="76"/>
    </location>
</feature>
<dbReference type="PRINTS" id="PR00455">
    <property type="entry name" value="HTHTETR"/>
</dbReference>
<dbReference type="GO" id="GO:0045892">
    <property type="term" value="P:negative regulation of DNA-templated transcription"/>
    <property type="evidence" value="ECO:0007669"/>
    <property type="project" value="InterPro"/>
</dbReference>
<dbReference type="KEGG" id="tci:A7K98_09285"/>
<protein>
    <submittedName>
        <fullName evidence="4">TetR family transcriptional regulator</fullName>
    </submittedName>
</protein>
<dbReference type="SUPFAM" id="SSF48498">
    <property type="entry name" value="Tetracyclin repressor-like, C-terminal domain"/>
    <property type="match status" value="1"/>
</dbReference>
<accession>A0A1Y0L7E0</accession>
<dbReference type="Gene3D" id="1.10.10.60">
    <property type="entry name" value="Homeodomain-like"/>
    <property type="match status" value="1"/>
</dbReference>
<keyword evidence="1 2" id="KW-0238">DNA-binding</keyword>
<evidence type="ECO:0000256" key="2">
    <source>
        <dbReference type="PROSITE-ProRule" id="PRU00335"/>
    </source>
</evidence>
<dbReference type="InterPro" id="IPR009057">
    <property type="entry name" value="Homeodomain-like_sf"/>
</dbReference>
<dbReference type="PANTHER" id="PTHR30328">
    <property type="entry name" value="TRANSCRIPTIONAL REPRESSOR"/>
    <property type="match status" value="1"/>
</dbReference>
<dbReference type="OrthoDB" id="6860332at2"/>
<dbReference type="Pfam" id="PF08362">
    <property type="entry name" value="TetR_C_3"/>
    <property type="match status" value="1"/>
</dbReference>
<dbReference type="GO" id="GO:0003677">
    <property type="term" value="F:DNA binding"/>
    <property type="evidence" value="ECO:0007669"/>
    <property type="project" value="UniProtKB-UniRule"/>
</dbReference>
<evidence type="ECO:0000256" key="1">
    <source>
        <dbReference type="ARBA" id="ARBA00023125"/>
    </source>
</evidence>
<evidence type="ECO:0000313" key="4">
    <source>
        <dbReference type="EMBL" id="ARU93952.1"/>
    </source>
</evidence>
<dbReference type="Proteomes" id="UP000195814">
    <property type="component" value="Chromosome"/>
</dbReference>
<keyword evidence="6" id="KW-1185">Reference proteome</keyword>
<name>A0A1Y0L7E0_TATCI</name>
<dbReference type="AlphaFoldDB" id="A0A1Y0L7E0"/>
<dbReference type="InterPro" id="IPR013573">
    <property type="entry name" value="Tscrpt_reg_YcdC_C"/>
</dbReference>
<dbReference type="SUPFAM" id="SSF46689">
    <property type="entry name" value="Homeodomain-like"/>
    <property type="match status" value="1"/>
</dbReference>
<sequence>MKVSEKKPGRRSLAVAAKRTAIVNAALSLFSQFGLHGTRVEQVAALAEVSKTNLLYYFPSKEQLYLAVLQEILAVWLAPLRALQADQQPLEAINHYIRLKLEVSRDHPEASRLFCLEILQGAPVLQGELEGGLRELVNEKAELIRFWISRGQLAETDPCQLIFMLWSVTQHYADFAIQVQAITGKTLQDEAFFNQTLNNIQSVITEGLRPR</sequence>
<dbReference type="EMBL" id="CP015579">
    <property type="protein sequence ID" value="ARU93952.1"/>
    <property type="molecule type" value="Genomic_DNA"/>
</dbReference>